<feature type="domain" description="DAHP synthase ferredoxin-like" evidence="3">
    <location>
        <begin position="1"/>
        <end position="66"/>
    </location>
</feature>
<dbReference type="Pfam" id="PF18152">
    <property type="entry name" value="DAHP_snth_FXD"/>
    <property type="match status" value="1"/>
</dbReference>
<evidence type="ECO:0000259" key="3">
    <source>
        <dbReference type="Pfam" id="PF18152"/>
    </source>
</evidence>
<dbReference type="NCBIfam" id="NF009239">
    <property type="entry name" value="PRK12595.1"/>
    <property type="match status" value="1"/>
</dbReference>
<reference evidence="4 5" key="1">
    <citation type="submission" date="2019-02" db="EMBL/GenBank/DDBJ databases">
        <title>Deep-cultivation of Planctomycetes and their phenomic and genomic characterization uncovers novel biology.</title>
        <authorList>
            <person name="Wiegand S."/>
            <person name="Jogler M."/>
            <person name="Boedeker C."/>
            <person name="Pinto D."/>
            <person name="Vollmers J."/>
            <person name="Rivas-Marin E."/>
            <person name="Kohn T."/>
            <person name="Peeters S.H."/>
            <person name="Heuer A."/>
            <person name="Rast P."/>
            <person name="Oberbeckmann S."/>
            <person name="Bunk B."/>
            <person name="Jeske O."/>
            <person name="Meyerdierks A."/>
            <person name="Storesund J.E."/>
            <person name="Kallscheuer N."/>
            <person name="Luecker S."/>
            <person name="Lage O.M."/>
            <person name="Pohl T."/>
            <person name="Merkel B.J."/>
            <person name="Hornburger P."/>
            <person name="Mueller R.-W."/>
            <person name="Bruemmer F."/>
            <person name="Labrenz M."/>
            <person name="Spormann A.M."/>
            <person name="Op den Camp H."/>
            <person name="Overmann J."/>
            <person name="Amann R."/>
            <person name="Jetten M.S.M."/>
            <person name="Mascher T."/>
            <person name="Medema M.H."/>
            <person name="Devos D.P."/>
            <person name="Kaster A.-K."/>
            <person name="Ovreas L."/>
            <person name="Rohde M."/>
            <person name="Galperin M.Y."/>
            <person name="Jogler C."/>
        </authorList>
    </citation>
    <scope>NUCLEOTIDE SEQUENCE [LARGE SCALE GENOMIC DNA]</scope>
    <source>
        <strain evidence="4 5">Pan181</strain>
    </source>
</reference>
<proteinExistence type="predicted"/>
<dbReference type="GO" id="GO:0009073">
    <property type="term" value="P:aromatic amino acid family biosynthetic process"/>
    <property type="evidence" value="ECO:0007669"/>
    <property type="project" value="InterPro"/>
</dbReference>
<evidence type="ECO:0000313" key="4">
    <source>
        <dbReference type="EMBL" id="QDU57862.1"/>
    </source>
</evidence>
<dbReference type="KEGG" id="amuc:Pan181_40850"/>
<keyword evidence="1 4" id="KW-0808">Transferase</keyword>
<keyword evidence="5" id="KW-1185">Reference proteome</keyword>
<organism evidence="4 5">
    <name type="scientific">Aeoliella mucimassa</name>
    <dbReference type="NCBI Taxonomy" id="2527972"/>
    <lineage>
        <taxon>Bacteria</taxon>
        <taxon>Pseudomonadati</taxon>
        <taxon>Planctomycetota</taxon>
        <taxon>Planctomycetia</taxon>
        <taxon>Pirellulales</taxon>
        <taxon>Lacipirellulaceae</taxon>
        <taxon>Aeoliella</taxon>
    </lineage>
</organism>
<sequence length="341" mass="36236">MIIILKHGATDEQVDHVIERIEAMGLQPHLSKGTYRTVIGVIGDEEKVQTAPLMAIPGVEEAMPVMPAYKLASREAHPQPTVVEVGSGSAITKLGGGHFGMIAGPCAVESAERLDEIAAAIKAAGANILRGGAFKPRTSPYSFQGLGEEGLKILREVGDKHGLPVVTEVIDPRHVELVAEYTDMIQLGARNMQNFVLLTEVGKTHKPVLMKRGMAATIKDLLMSAEYVIANGTTEVVLCERGVKGFDNACRNMLDIAAVPQVQLMSHLPIIVDPSHATGRPELIPACALAAAACGADGIHIEVHNCPEEAMSDGPQALLPEQYATLAAQIRKVAEAVGKTF</sequence>
<dbReference type="EC" id="2.5.1.54" evidence="4"/>
<evidence type="ECO:0000313" key="5">
    <source>
        <dbReference type="Proteomes" id="UP000315750"/>
    </source>
</evidence>
<dbReference type="InterPro" id="IPR013785">
    <property type="entry name" value="Aldolase_TIM"/>
</dbReference>
<gene>
    <name evidence="4" type="primary">aroF_3</name>
    <name evidence="4" type="ORF">Pan181_40850</name>
</gene>
<dbReference type="InterPro" id="IPR052899">
    <property type="entry name" value="Class-I_DAHP_synthase"/>
</dbReference>
<dbReference type="GO" id="GO:0016832">
    <property type="term" value="F:aldehyde-lyase activity"/>
    <property type="evidence" value="ECO:0007669"/>
    <property type="project" value="InterPro"/>
</dbReference>
<dbReference type="Proteomes" id="UP000315750">
    <property type="component" value="Chromosome"/>
</dbReference>
<name>A0A518AT19_9BACT</name>
<dbReference type="AlphaFoldDB" id="A0A518AT19"/>
<evidence type="ECO:0000259" key="2">
    <source>
        <dbReference type="Pfam" id="PF00793"/>
    </source>
</evidence>
<accession>A0A518AT19</accession>
<dbReference type="GO" id="GO:0003849">
    <property type="term" value="F:3-deoxy-7-phosphoheptulonate synthase activity"/>
    <property type="evidence" value="ECO:0007669"/>
    <property type="project" value="UniProtKB-EC"/>
</dbReference>
<dbReference type="RefSeq" id="WP_145249278.1">
    <property type="nucleotide sequence ID" value="NZ_CP036278.1"/>
</dbReference>
<dbReference type="Gene3D" id="3.20.20.70">
    <property type="entry name" value="Aldolase class I"/>
    <property type="match status" value="1"/>
</dbReference>
<dbReference type="Pfam" id="PF00793">
    <property type="entry name" value="DAHP_synth_1"/>
    <property type="match status" value="1"/>
</dbReference>
<dbReference type="SUPFAM" id="SSF51569">
    <property type="entry name" value="Aldolase"/>
    <property type="match status" value="1"/>
</dbReference>
<dbReference type="InterPro" id="IPR006268">
    <property type="entry name" value="DAHP_syn_2"/>
</dbReference>
<evidence type="ECO:0000256" key="1">
    <source>
        <dbReference type="ARBA" id="ARBA00022679"/>
    </source>
</evidence>
<dbReference type="EMBL" id="CP036278">
    <property type="protein sequence ID" value="QDU57862.1"/>
    <property type="molecule type" value="Genomic_DNA"/>
</dbReference>
<protein>
    <submittedName>
        <fullName evidence="4">Phospho-2-dehydro-3-deoxyheptonate aldolase</fullName>
        <ecNumber evidence="4">2.5.1.54</ecNumber>
    </submittedName>
</protein>
<dbReference type="Gene3D" id="3.30.70.1140">
    <property type="entry name" value="Phospho-2-dehydro-3-deoxyheptonate aldolase, domain 1"/>
    <property type="match status" value="1"/>
</dbReference>
<dbReference type="NCBIfam" id="TIGR01361">
    <property type="entry name" value="DAHP_synth_Bsub"/>
    <property type="match status" value="1"/>
</dbReference>
<feature type="domain" description="DAHP synthetase I/KDSA" evidence="2">
    <location>
        <begin position="95"/>
        <end position="336"/>
    </location>
</feature>
<dbReference type="PANTHER" id="PTHR43018">
    <property type="entry name" value="PHOSPHO-2-DEHYDRO-3-DEOXYHEPTONATE ALDOLASE"/>
    <property type="match status" value="1"/>
</dbReference>
<dbReference type="InterPro" id="IPR041071">
    <property type="entry name" value="DAHP_snth_FXD"/>
</dbReference>
<dbReference type="PANTHER" id="PTHR43018:SF2">
    <property type="entry name" value="PHOSPHO-2-DEHYDRO-3-DEOXYHEPTONATE ALDOLASE"/>
    <property type="match status" value="1"/>
</dbReference>
<dbReference type="OrthoDB" id="9780456at2"/>
<dbReference type="NCBIfam" id="NF006421">
    <property type="entry name" value="PRK08673.1"/>
    <property type="match status" value="1"/>
</dbReference>
<dbReference type="InterPro" id="IPR006218">
    <property type="entry name" value="DAHP1/KDSA"/>
</dbReference>